<name>A0ABS9WAE6_9PROT</name>
<keyword evidence="5" id="KW-1185">Reference proteome</keyword>
<dbReference type="PROSITE" id="PS00330">
    <property type="entry name" value="HEMOLYSIN_CALCIUM"/>
    <property type="match status" value="3"/>
</dbReference>
<reference evidence="4 5" key="1">
    <citation type="submission" date="2022-03" db="EMBL/GenBank/DDBJ databases">
        <title>Complete genome analysis of Roseomonas KG 17.1 : a prolific producer of plant growth promoters.</title>
        <authorList>
            <person name="Saadouli I."/>
            <person name="Najjari A."/>
            <person name="Mosbah A."/>
            <person name="Ouzari H.I."/>
        </authorList>
    </citation>
    <scope>NUCLEOTIDE SEQUENCE [LARGE SCALE GENOMIC DNA]</scope>
    <source>
        <strain evidence="4 5">KG17-1</strain>
    </source>
</reference>
<organism evidence="4 5">
    <name type="scientific">Teichococcus vastitatis</name>
    <dbReference type="NCBI Taxonomy" id="2307076"/>
    <lineage>
        <taxon>Bacteria</taxon>
        <taxon>Pseudomonadati</taxon>
        <taxon>Pseudomonadota</taxon>
        <taxon>Alphaproteobacteria</taxon>
        <taxon>Acetobacterales</taxon>
        <taxon>Roseomonadaceae</taxon>
        <taxon>Roseomonas</taxon>
    </lineage>
</organism>
<dbReference type="RefSeq" id="WP_241793585.1">
    <property type="nucleotide sequence ID" value="NZ_JALBUU010000051.1"/>
</dbReference>
<dbReference type="Pfam" id="PF00353">
    <property type="entry name" value="HemolysinCabind"/>
    <property type="match status" value="3"/>
</dbReference>
<dbReference type="InterPro" id="IPR025282">
    <property type="entry name" value="DUF4214"/>
</dbReference>
<comment type="caution">
    <text evidence="4">The sequence shown here is derived from an EMBL/GenBank/DDBJ whole genome shotgun (WGS) entry which is preliminary data.</text>
</comment>
<comment type="subcellular location">
    <subcellularLocation>
        <location evidence="1">Secreted</location>
    </subcellularLocation>
</comment>
<dbReference type="Proteomes" id="UP001201985">
    <property type="component" value="Unassembled WGS sequence"/>
</dbReference>
<dbReference type="Pfam" id="PF13946">
    <property type="entry name" value="DUF4214"/>
    <property type="match status" value="1"/>
</dbReference>
<dbReference type="InterPro" id="IPR001343">
    <property type="entry name" value="Hemolysn_Ca-bd"/>
</dbReference>
<evidence type="ECO:0000256" key="1">
    <source>
        <dbReference type="ARBA" id="ARBA00004613"/>
    </source>
</evidence>
<dbReference type="PRINTS" id="PR00313">
    <property type="entry name" value="CABNDNGRPT"/>
</dbReference>
<proteinExistence type="predicted"/>
<dbReference type="SUPFAM" id="SSF51120">
    <property type="entry name" value="beta-Roll"/>
    <property type="match status" value="1"/>
</dbReference>
<dbReference type="EMBL" id="JALBUU010000051">
    <property type="protein sequence ID" value="MCI0755730.1"/>
    <property type="molecule type" value="Genomic_DNA"/>
</dbReference>
<dbReference type="InterPro" id="IPR011049">
    <property type="entry name" value="Serralysin-like_metalloprot_C"/>
</dbReference>
<accession>A0ABS9WAE6</accession>
<dbReference type="PANTHER" id="PTHR38340:SF1">
    <property type="entry name" value="S-LAYER PROTEIN"/>
    <property type="match status" value="1"/>
</dbReference>
<dbReference type="Gene3D" id="2.150.10.10">
    <property type="entry name" value="Serralysin-like metalloprotease, C-terminal"/>
    <property type="match status" value="1"/>
</dbReference>
<feature type="domain" description="DUF4214" evidence="3">
    <location>
        <begin position="104"/>
        <end position="170"/>
    </location>
</feature>
<dbReference type="PANTHER" id="PTHR38340">
    <property type="entry name" value="S-LAYER PROTEIN"/>
    <property type="match status" value="1"/>
</dbReference>
<keyword evidence="2" id="KW-0964">Secreted</keyword>
<dbReference type="InterPro" id="IPR050557">
    <property type="entry name" value="RTX_toxin/Mannuronan_C5-epim"/>
</dbReference>
<dbReference type="InterPro" id="IPR018511">
    <property type="entry name" value="Hemolysin-typ_Ca-bd_CS"/>
</dbReference>
<protein>
    <submittedName>
        <fullName evidence="4">DUF4214 domain-containing protein</fullName>
    </submittedName>
</protein>
<evidence type="ECO:0000259" key="3">
    <source>
        <dbReference type="Pfam" id="PF13946"/>
    </source>
</evidence>
<evidence type="ECO:0000313" key="4">
    <source>
        <dbReference type="EMBL" id="MCI0755730.1"/>
    </source>
</evidence>
<sequence>MATAETIKIYYNSILARDPTEAETNTWTSVSTSGAVTDAGIRQALISSAESSAFVAPVLRLYQAAFGRVPESTEAIKFYADQLRASGNAGSDEYNSTLARFSLQFSESPEFTGRYGNSDLSLGFLTALYSNVLGREPDPAGLAFYLDPQNGFDTQRILLGFSASPEFQQRVSASISNFLGSAAQGEAVFTGPLLGGLIGETFTLTTGVDTLTGTATNDGFTATETTLTGLDTIDGQAGTDTLTVLDVAGSIANFDGVTVTNVENLVLRSTKGVAGGSLDTTEFTGLTSANLSLKADAAQVVTAAATTSLTITNTTAQDITVRGGGGSLTVTNGAGAVTVGGTTANAYTSAAFKGGSTVAITDNSGSSAAVGSTLKAVSLDGNSGVAEINANGLTTLTVANTASDATVTAAAGTRALALNVNNVTGGTYADGEATGLTVNAAGKASSGMTLSAAKATSVTLNADEALTLTAVNAAAAKSMVVKGDSLVTVNSASVAALESVDSSGSTGGVKFVPTLGNTVSFTGGAGSDSVTVGATTKAIAMGAGDDTVTLTGSLDVGGSLNGGDGADTLSMTGAAAQTASATDAFARSISNFEKLEVTSIAAGTTATVNLANLGNINYVVTTGTAAVPGVPESQTFSVTGPSDADGGVVTVAGVPIVIPGGLSADDVGAAIAAEQTAIKGGAGNGNIDTVTYNAGLVTITYNAAAGDVANATVNDDNANTGVAFGPVAQQVQGVAPVAGGAFAITNMTSGGTFELTGPVTTASSIAVKDAPTGTSDVLNIKMNDAANITNTAALTVGNVETINIATADSTQASNPAAASTVLLNAVDATTVTVSGNHGINFAGSTLSKVVNLDASGVVGTGADAAAIGTSGKVTFASTVVDQNVSIRGGNGDDVLSSGITDATKVATINGGAGNDTITGGAGKDVLSGGEGNDTITGGLGGDTLDGGAGNDIFVYGAASHSTLVNLDVITGFSANTAGNGTDGAAGTGAGDAANWTGDVLRFAVSSAVDTAGVTVGVQNNAADAQTYLQNLDFLGAGAALDASSSRLYMDLDSNGSVDSVIQLTGVTTLTAAAFDLVFVA</sequence>
<evidence type="ECO:0000313" key="5">
    <source>
        <dbReference type="Proteomes" id="UP001201985"/>
    </source>
</evidence>
<evidence type="ECO:0000256" key="2">
    <source>
        <dbReference type="ARBA" id="ARBA00022525"/>
    </source>
</evidence>
<gene>
    <name evidence="4" type="ORF">MON41_18815</name>
</gene>